<dbReference type="Proteomes" id="UP000001396">
    <property type="component" value="Unassembled WGS sequence"/>
</dbReference>
<evidence type="ECO:0000259" key="1">
    <source>
        <dbReference type="Pfam" id="PF18885"/>
    </source>
</evidence>
<dbReference type="GeneID" id="31363957"/>
<gene>
    <name evidence="2" type="ORF">PPL_08477</name>
</gene>
<dbReference type="EMBL" id="ADBJ01000037">
    <property type="protein sequence ID" value="EFA79009.1"/>
    <property type="molecule type" value="Genomic_DNA"/>
</dbReference>
<reference evidence="2 3" key="1">
    <citation type="journal article" date="2011" name="Genome Res.">
        <title>Phylogeny-wide analysis of social amoeba genomes highlights ancient origins for complex intercellular communication.</title>
        <authorList>
            <person name="Heidel A.J."/>
            <person name="Lawal H.M."/>
            <person name="Felder M."/>
            <person name="Schilde C."/>
            <person name="Helps N.R."/>
            <person name="Tunggal B."/>
            <person name="Rivero F."/>
            <person name="John U."/>
            <person name="Schleicher M."/>
            <person name="Eichinger L."/>
            <person name="Platzer M."/>
            <person name="Noegel A.A."/>
            <person name="Schaap P."/>
            <person name="Gloeckner G."/>
        </authorList>
    </citation>
    <scope>NUCLEOTIDE SEQUENCE [LARGE SCALE GENOMIC DNA]</scope>
    <source>
        <strain evidence="3">ATCC 26659 / Pp 5 / PN500</strain>
    </source>
</reference>
<accession>D3BIA9</accession>
<proteinExistence type="predicted"/>
<protein>
    <recommendedName>
        <fullName evidence="1">DUF5648 domain-containing protein</fullName>
    </recommendedName>
</protein>
<dbReference type="RefSeq" id="XP_020431133.1">
    <property type="nucleotide sequence ID" value="XM_020579294.1"/>
</dbReference>
<dbReference type="InParanoid" id="D3BIA9"/>
<dbReference type="Pfam" id="PF18885">
    <property type="entry name" value="DUF5648"/>
    <property type="match status" value="1"/>
</dbReference>
<dbReference type="InterPro" id="IPR043708">
    <property type="entry name" value="DUF5648"/>
</dbReference>
<name>D3BIA9_HETP5</name>
<evidence type="ECO:0000313" key="2">
    <source>
        <dbReference type="EMBL" id="EFA79009.1"/>
    </source>
</evidence>
<keyword evidence="3" id="KW-1185">Reference proteome</keyword>
<dbReference type="AlphaFoldDB" id="D3BIA9"/>
<organism evidence="2 3">
    <name type="scientific">Heterostelium pallidum (strain ATCC 26659 / Pp 5 / PN500)</name>
    <name type="common">Cellular slime mold</name>
    <name type="synonym">Polysphondylium pallidum</name>
    <dbReference type="NCBI Taxonomy" id="670386"/>
    <lineage>
        <taxon>Eukaryota</taxon>
        <taxon>Amoebozoa</taxon>
        <taxon>Evosea</taxon>
        <taxon>Eumycetozoa</taxon>
        <taxon>Dictyostelia</taxon>
        <taxon>Acytosteliales</taxon>
        <taxon>Acytosteliaceae</taxon>
        <taxon>Heterostelium</taxon>
    </lineage>
</organism>
<evidence type="ECO:0000313" key="3">
    <source>
        <dbReference type="Proteomes" id="UP000001396"/>
    </source>
</evidence>
<feature type="domain" description="DUF5648" evidence="1">
    <location>
        <begin position="41"/>
        <end position="156"/>
    </location>
</feature>
<comment type="caution">
    <text evidence="2">The sequence shown here is derived from an EMBL/GenBank/DDBJ whole genome shotgun (WGS) entry which is preliminary data.</text>
</comment>
<sequence length="166" mass="18404">MKPGLVGYYPFDNNLNDKSSNLNIGSSTGTVNFAPSTLSSNFGWSFGGYSFKAFQVPYSVRMDPTIVADIEKPVVYRFKFTQSNADRFYYTTDSSFTSSGWVYDGVAFLVYGSNIRITSAIPVYRHSISFGSGLVYRYSTDPNIGSWTNEGIAWYTTSDSTPVPIV</sequence>